<dbReference type="InterPro" id="IPR008988">
    <property type="entry name" value="Transcriptional_repressor_C"/>
</dbReference>
<dbReference type="InterPro" id="IPR052713">
    <property type="entry name" value="FeoA"/>
</dbReference>
<evidence type="ECO:0000256" key="2">
    <source>
        <dbReference type="SAM" id="MobiDB-lite"/>
    </source>
</evidence>
<organism evidence="4">
    <name type="scientific">uncultured Anaerotruncus sp</name>
    <dbReference type="NCBI Taxonomy" id="905011"/>
    <lineage>
        <taxon>Bacteria</taxon>
        <taxon>Bacillati</taxon>
        <taxon>Bacillota</taxon>
        <taxon>Clostridia</taxon>
        <taxon>Eubacteriales</taxon>
        <taxon>Oscillospiraceae</taxon>
        <taxon>Anaerotruncus</taxon>
        <taxon>environmental samples</taxon>
    </lineage>
</organism>
<sequence>MTTLDRVRPGHGGVIASIGGEGALRRRLLDMGLTPKTRVEVRKVAPMGDPIELYLRGYVLTLRGEDAAKITLISDTETQKPQHGHCHGSYHHHEGCGCPSAQKQGEEQKA</sequence>
<name>A0A6N2TQS0_9FIRM</name>
<evidence type="ECO:0000313" key="4">
    <source>
        <dbReference type="EMBL" id="VYT08224.1"/>
    </source>
</evidence>
<dbReference type="SMART" id="SM00899">
    <property type="entry name" value="FeoA"/>
    <property type="match status" value="1"/>
</dbReference>
<dbReference type="Pfam" id="PF04023">
    <property type="entry name" value="FeoA"/>
    <property type="match status" value="1"/>
</dbReference>
<protein>
    <submittedName>
        <fullName evidence="4">Ferrous iron transport protein A</fullName>
    </submittedName>
</protein>
<dbReference type="PANTHER" id="PTHR42954:SF2">
    <property type="entry name" value="FE(2+) TRANSPORT PROTEIN A"/>
    <property type="match status" value="1"/>
</dbReference>
<evidence type="ECO:0000259" key="3">
    <source>
        <dbReference type="SMART" id="SM00899"/>
    </source>
</evidence>
<evidence type="ECO:0000256" key="1">
    <source>
        <dbReference type="ARBA" id="ARBA00023004"/>
    </source>
</evidence>
<dbReference type="Gene3D" id="2.30.30.90">
    <property type="match status" value="1"/>
</dbReference>
<dbReference type="InterPro" id="IPR038157">
    <property type="entry name" value="FeoA_core_dom"/>
</dbReference>
<dbReference type="EMBL" id="CACRSL010000003">
    <property type="protein sequence ID" value="VYT08224.1"/>
    <property type="molecule type" value="Genomic_DNA"/>
</dbReference>
<dbReference type="SUPFAM" id="SSF50037">
    <property type="entry name" value="C-terminal domain of transcriptional repressors"/>
    <property type="match status" value="1"/>
</dbReference>
<dbReference type="PANTHER" id="PTHR42954">
    <property type="entry name" value="FE(2+) TRANSPORT PROTEIN A"/>
    <property type="match status" value="1"/>
</dbReference>
<keyword evidence="1" id="KW-0408">Iron</keyword>
<gene>
    <name evidence="4" type="ORF">AULFYP135_01566</name>
</gene>
<dbReference type="GO" id="GO:0046914">
    <property type="term" value="F:transition metal ion binding"/>
    <property type="evidence" value="ECO:0007669"/>
    <property type="project" value="InterPro"/>
</dbReference>
<dbReference type="AlphaFoldDB" id="A0A6N2TQS0"/>
<dbReference type="InterPro" id="IPR007167">
    <property type="entry name" value="Fe-transptr_FeoA-like"/>
</dbReference>
<accession>A0A6N2TQS0</accession>
<feature type="region of interest" description="Disordered" evidence="2">
    <location>
        <begin position="78"/>
        <end position="110"/>
    </location>
</feature>
<reference evidence="4" key="1">
    <citation type="submission" date="2019-11" db="EMBL/GenBank/DDBJ databases">
        <authorList>
            <person name="Feng L."/>
        </authorList>
    </citation>
    <scope>NUCLEOTIDE SEQUENCE</scope>
    <source>
        <strain evidence="4">AundefinedLFYP135</strain>
    </source>
</reference>
<feature type="domain" description="Ferrous iron transporter FeoA-like" evidence="3">
    <location>
        <begin position="2"/>
        <end position="74"/>
    </location>
</feature>
<proteinExistence type="predicted"/>